<organism evidence="1 2">
    <name type="scientific">Antarcticirhabdus aurantiaca</name>
    <dbReference type="NCBI Taxonomy" id="2606717"/>
    <lineage>
        <taxon>Bacteria</taxon>
        <taxon>Pseudomonadati</taxon>
        <taxon>Pseudomonadota</taxon>
        <taxon>Alphaproteobacteria</taxon>
        <taxon>Hyphomicrobiales</taxon>
        <taxon>Aurantimonadaceae</taxon>
        <taxon>Antarcticirhabdus</taxon>
    </lineage>
</organism>
<reference evidence="1" key="1">
    <citation type="submission" date="2022-11" db="EMBL/GenBank/DDBJ databases">
        <title>beta-Carotene-producing bacterium, Jeongeuplla avenae sp. nov., alleviates the salt stress of Arabidopsis seedlings.</title>
        <authorList>
            <person name="Jiang L."/>
            <person name="Lee J."/>
        </authorList>
    </citation>
    <scope>NUCLEOTIDE SEQUENCE</scope>
    <source>
        <strain evidence="1">DY_R2A_6</strain>
    </source>
</reference>
<dbReference type="Proteomes" id="UP001163223">
    <property type="component" value="Chromosome"/>
</dbReference>
<keyword evidence="2" id="KW-1185">Reference proteome</keyword>
<evidence type="ECO:0000313" key="2">
    <source>
        <dbReference type="Proteomes" id="UP001163223"/>
    </source>
</evidence>
<dbReference type="EMBL" id="CP113520">
    <property type="protein sequence ID" value="WAJ31012.1"/>
    <property type="molecule type" value="Genomic_DNA"/>
</dbReference>
<gene>
    <name evidence="1" type="ORF">OXU80_12730</name>
</gene>
<protein>
    <submittedName>
        <fullName evidence="1">Uncharacterized protein</fullName>
    </submittedName>
</protein>
<accession>A0ACD4NVX1</accession>
<name>A0ACD4NVX1_9HYPH</name>
<evidence type="ECO:0000313" key="1">
    <source>
        <dbReference type="EMBL" id="WAJ31012.1"/>
    </source>
</evidence>
<sequence>MQEQLDPGGGYATRTMILSTGERFAILTPASRHIPDPWVTRYCATFMRNKSGSVNTASKAVYAIGLLNEWADLMDINLTARIETGDLLSMEESQDLVEHLRKWRRRSVPPHARKRKRRGTDRVGRAKPVRLAVKGKVVSLGVV</sequence>
<proteinExistence type="predicted"/>